<keyword evidence="1" id="KW-0012">Acyltransferase</keyword>
<dbReference type="OrthoDB" id="873850at2"/>
<protein>
    <submittedName>
        <fullName evidence="1">dTDP-4-amino-4,6-dideoxy-D-galactose acyltransferase</fullName>
    </submittedName>
</protein>
<evidence type="ECO:0000313" key="2">
    <source>
        <dbReference type="Proteomes" id="UP000228535"/>
    </source>
</evidence>
<dbReference type="AlphaFoldDB" id="A0A2M9BM08"/>
<dbReference type="EMBL" id="PGFA01000001">
    <property type="protein sequence ID" value="PJJ58978.1"/>
    <property type="molecule type" value="Genomic_DNA"/>
</dbReference>
<dbReference type="RefSeq" id="WP_100334721.1">
    <property type="nucleotide sequence ID" value="NZ_PGFA01000001.1"/>
</dbReference>
<accession>A0A2M9BM08</accession>
<evidence type="ECO:0000313" key="1">
    <source>
        <dbReference type="EMBL" id="PJJ58978.1"/>
    </source>
</evidence>
<comment type="caution">
    <text evidence="1">The sequence shown here is derived from an EMBL/GenBank/DDBJ whole genome shotgun (WGS) entry which is preliminary data.</text>
</comment>
<dbReference type="Proteomes" id="UP000228535">
    <property type="component" value="Unassembled WGS sequence"/>
</dbReference>
<dbReference type="SUPFAM" id="SSF55729">
    <property type="entry name" value="Acyl-CoA N-acyltransferases (Nat)"/>
    <property type="match status" value="1"/>
</dbReference>
<dbReference type="Gene3D" id="3.40.630.30">
    <property type="match status" value="1"/>
</dbReference>
<name>A0A2M9BM08_9BACT</name>
<keyword evidence="2" id="KW-1185">Reference proteome</keyword>
<keyword evidence="1" id="KW-0808">Transferase</keyword>
<dbReference type="GO" id="GO:0016746">
    <property type="term" value="F:acyltransferase activity"/>
    <property type="evidence" value="ECO:0007669"/>
    <property type="project" value="UniProtKB-KW"/>
</dbReference>
<sequence length="317" mass="34812">MGAEVNAELVAARADKLFFYSPYNFLRPLDVATQQRLFGTGAAADYATDPHHRVFEFAQDGATVQFLYAFLPWDTDFFQAPVYKVFTALFTAETPAAVLAAAAAAFRRQLGQEGAAYCFAELPAEDTRVAQALGDAGWRLVETRLTYFHDAVQRFEQPRFAVRSARKEEAAAIGAISAAARNEYDRFHADQWFGGDTGDRFLARYASAAVEGYCDDVLVPAEPNLPVDSFLAISDLRAHAASLHSGFSRVVLTAVGPANRGWHLKLVSETVQRARQNGAEYVLMTTQATNRAVFRTCEKLNFKVGGCGHVLACSQFN</sequence>
<proteinExistence type="predicted"/>
<dbReference type="InterPro" id="IPR016181">
    <property type="entry name" value="Acyl_CoA_acyltransferase"/>
</dbReference>
<reference evidence="1 2" key="1">
    <citation type="submission" date="2017-11" db="EMBL/GenBank/DDBJ databases">
        <title>Genomic Encyclopedia of Archaeal and Bacterial Type Strains, Phase II (KMG-II): From Individual Species to Whole Genera.</title>
        <authorList>
            <person name="Goeker M."/>
        </authorList>
    </citation>
    <scope>NUCLEOTIDE SEQUENCE [LARGE SCALE GENOMIC DNA]</scope>
    <source>
        <strain evidence="1 2">DSM 11115</strain>
    </source>
</reference>
<organism evidence="1 2">
    <name type="scientific">Hymenobacter chitinivorans DSM 11115</name>
    <dbReference type="NCBI Taxonomy" id="1121954"/>
    <lineage>
        <taxon>Bacteria</taxon>
        <taxon>Pseudomonadati</taxon>
        <taxon>Bacteroidota</taxon>
        <taxon>Cytophagia</taxon>
        <taxon>Cytophagales</taxon>
        <taxon>Hymenobacteraceae</taxon>
        <taxon>Hymenobacter</taxon>
    </lineage>
</organism>
<gene>
    <name evidence="1" type="ORF">CLV45_0391</name>
</gene>